<comment type="similarity">
    <text evidence="2">Belongs to the SusD family.</text>
</comment>
<evidence type="ECO:0000259" key="7">
    <source>
        <dbReference type="Pfam" id="PF14322"/>
    </source>
</evidence>
<keyword evidence="9" id="KW-1185">Reference proteome</keyword>
<dbReference type="OrthoDB" id="9792139at2"/>
<keyword evidence="3" id="KW-0732">Signal</keyword>
<evidence type="ECO:0000256" key="4">
    <source>
        <dbReference type="ARBA" id="ARBA00023136"/>
    </source>
</evidence>
<comment type="caution">
    <text evidence="8">The sequence shown here is derived from an EMBL/GenBank/DDBJ whole genome shotgun (WGS) entry which is preliminary data.</text>
</comment>
<dbReference type="GO" id="GO:0009279">
    <property type="term" value="C:cell outer membrane"/>
    <property type="evidence" value="ECO:0007669"/>
    <property type="project" value="UniProtKB-SubCell"/>
</dbReference>
<evidence type="ECO:0000313" key="9">
    <source>
        <dbReference type="Proteomes" id="UP000009309"/>
    </source>
</evidence>
<dbReference type="Pfam" id="PF07980">
    <property type="entry name" value="SusD_RagB"/>
    <property type="match status" value="1"/>
</dbReference>
<name>I2GGD3_9BACT</name>
<dbReference type="Pfam" id="PF14322">
    <property type="entry name" value="SusD-like_3"/>
    <property type="match status" value="1"/>
</dbReference>
<gene>
    <name evidence="8" type="ORF">BN8_02006</name>
</gene>
<evidence type="ECO:0000256" key="2">
    <source>
        <dbReference type="ARBA" id="ARBA00006275"/>
    </source>
</evidence>
<organism evidence="8 9">
    <name type="scientific">Fibrisoma limi BUZ 3</name>
    <dbReference type="NCBI Taxonomy" id="1185876"/>
    <lineage>
        <taxon>Bacteria</taxon>
        <taxon>Pseudomonadati</taxon>
        <taxon>Bacteroidota</taxon>
        <taxon>Cytophagia</taxon>
        <taxon>Cytophagales</taxon>
        <taxon>Spirosomataceae</taxon>
        <taxon>Fibrisoma</taxon>
    </lineage>
</organism>
<dbReference type="STRING" id="1185876.BN8_02006"/>
<evidence type="ECO:0000256" key="1">
    <source>
        <dbReference type="ARBA" id="ARBA00004442"/>
    </source>
</evidence>
<keyword evidence="4" id="KW-0472">Membrane</keyword>
<accession>I2GGD3</accession>
<dbReference type="SUPFAM" id="SSF48452">
    <property type="entry name" value="TPR-like"/>
    <property type="match status" value="1"/>
</dbReference>
<dbReference type="EMBL" id="CAIT01000006">
    <property type="protein sequence ID" value="CCH52958.1"/>
    <property type="molecule type" value="Genomic_DNA"/>
</dbReference>
<evidence type="ECO:0000256" key="3">
    <source>
        <dbReference type="ARBA" id="ARBA00022729"/>
    </source>
</evidence>
<feature type="domain" description="SusD-like N-terminal" evidence="7">
    <location>
        <begin position="41"/>
        <end position="218"/>
    </location>
</feature>
<dbReference type="Gene3D" id="1.25.40.390">
    <property type="match status" value="1"/>
</dbReference>
<dbReference type="Proteomes" id="UP000009309">
    <property type="component" value="Unassembled WGS sequence"/>
</dbReference>
<proteinExistence type="inferred from homology"/>
<dbReference type="InterPro" id="IPR011990">
    <property type="entry name" value="TPR-like_helical_dom_sf"/>
</dbReference>
<sequence>MKPILYSAALVLTLAIGACNPDNLEVAPGNPTEASFFTSELDFEGLIRGVYAKQVELYGYRNGAYVHAVRHLPGDDITTTGPNPFETFASLQPNVGQLGNYYVSLYRIIYRANTALDKINTVAEGVYRTAGLRDRHRGEVLFLRGLSYFWLANTFATSPLRTDRLNSLEQVTAPSVTEGQLLDQAITDFTEAASLLPEAWDARNAGRATSNAANGMLGKSLVFRGTINKTTADFTAAVAAFAKIRNRSLLTNFADNFAADRENNAESLYEFQASQPPGTDNVFLPDDFEPGGVGSTSGWWGLFEPNNSLLFGTARFVATRKLLAAFDPADPRRDITLNPATRDIRKYWTRDLKTSNPGASANNARILRYADVLLLQAEAIIQSGGSVADAIALVNQVRTRARNMVPNGTVPANLPTTLTAAQALEAIGNERFLELAGEESHRWFDLRRWHKGGQINLSSGFDFSSDQPNLFGFDVNRHLLFPIPLAETDNNPQVKQNPGY</sequence>
<reference evidence="8 9" key="1">
    <citation type="journal article" date="2012" name="J. Bacteriol.">
        <title>Genome Sequence of the Filamentous Bacterium Fibrisoma limi BUZ 3T.</title>
        <authorList>
            <person name="Filippini M."/>
            <person name="Qi W."/>
            <person name="Jaenicke S."/>
            <person name="Goesmann A."/>
            <person name="Smits T.H."/>
            <person name="Bagheri H.C."/>
        </authorList>
    </citation>
    <scope>NUCLEOTIDE SEQUENCE [LARGE SCALE GENOMIC DNA]</scope>
    <source>
        <strain evidence="9">BUZ 3T</strain>
    </source>
</reference>
<keyword evidence="5" id="KW-0998">Cell outer membrane</keyword>
<evidence type="ECO:0000259" key="6">
    <source>
        <dbReference type="Pfam" id="PF07980"/>
    </source>
</evidence>
<evidence type="ECO:0000313" key="8">
    <source>
        <dbReference type="EMBL" id="CCH52958.1"/>
    </source>
</evidence>
<protein>
    <submittedName>
        <fullName evidence="8">RagB/SusD domain protein</fullName>
    </submittedName>
</protein>
<feature type="domain" description="RagB/SusD" evidence="6">
    <location>
        <begin position="343"/>
        <end position="500"/>
    </location>
</feature>
<dbReference type="PROSITE" id="PS51257">
    <property type="entry name" value="PROKAR_LIPOPROTEIN"/>
    <property type="match status" value="1"/>
</dbReference>
<dbReference type="InterPro" id="IPR033985">
    <property type="entry name" value="SusD-like_N"/>
</dbReference>
<comment type="subcellular location">
    <subcellularLocation>
        <location evidence="1">Cell outer membrane</location>
    </subcellularLocation>
</comment>
<evidence type="ECO:0000256" key="5">
    <source>
        <dbReference type="ARBA" id="ARBA00023237"/>
    </source>
</evidence>
<dbReference type="eggNOG" id="COG0561">
    <property type="taxonomic scope" value="Bacteria"/>
</dbReference>
<dbReference type="InterPro" id="IPR012944">
    <property type="entry name" value="SusD_RagB_dom"/>
</dbReference>
<dbReference type="AlphaFoldDB" id="I2GGD3"/>
<dbReference type="RefSeq" id="WP_009281542.1">
    <property type="nucleotide sequence ID" value="NZ_CAIT01000006.1"/>
</dbReference>